<dbReference type="Proteomes" id="UP000215027">
    <property type="component" value="Chromosome I"/>
</dbReference>
<dbReference type="EMBL" id="LN890655">
    <property type="protein sequence ID" value="CUS04077.2"/>
    <property type="molecule type" value="Genomic_DNA"/>
</dbReference>
<accession>A0A170PH24</accession>
<keyword evidence="2" id="KW-1185">Reference proteome</keyword>
<name>A0A170PH24_9CHLR</name>
<gene>
    <name evidence="1" type="ORF">CFX0092_A2199</name>
</gene>
<evidence type="ECO:0000313" key="2">
    <source>
        <dbReference type="Proteomes" id="UP000215027"/>
    </source>
</evidence>
<protein>
    <submittedName>
        <fullName evidence="1">Uncharacterized protein</fullName>
    </submittedName>
</protein>
<proteinExistence type="predicted"/>
<dbReference type="KEGG" id="pbf:CFX0092_A2199"/>
<organism evidence="1 2">
    <name type="scientific">Candidatus Promineifilum breve</name>
    <dbReference type="NCBI Taxonomy" id="1806508"/>
    <lineage>
        <taxon>Bacteria</taxon>
        <taxon>Bacillati</taxon>
        <taxon>Chloroflexota</taxon>
        <taxon>Ardenticatenia</taxon>
        <taxon>Candidatus Promineifilales</taxon>
        <taxon>Candidatus Promineifilaceae</taxon>
        <taxon>Candidatus Promineifilum</taxon>
    </lineage>
</organism>
<evidence type="ECO:0000313" key="1">
    <source>
        <dbReference type="EMBL" id="CUS04077.2"/>
    </source>
</evidence>
<dbReference type="AlphaFoldDB" id="A0A170PH24"/>
<sequence length="55" mass="6280">MDIPQNLANVCASNAQILSNLFNPRQLFKHHLLKFNYELGIRNYESRSSCRAVGS</sequence>
<reference evidence="1" key="1">
    <citation type="submission" date="2016-01" db="EMBL/GenBank/DDBJ databases">
        <authorList>
            <person name="Mcilroy J.S."/>
            <person name="Karst M S."/>
            <person name="Albertsen M."/>
        </authorList>
    </citation>
    <scope>NUCLEOTIDE SEQUENCE</scope>
    <source>
        <strain evidence="1">Cfx-K</strain>
    </source>
</reference>